<gene>
    <name evidence="3" type="ORF">DMC30DRAFT_414644</name>
</gene>
<comment type="similarity">
    <text evidence="1">Belongs to the UPF0585 family.</text>
</comment>
<organism evidence="3 4">
    <name type="scientific">Rhodotorula diobovata</name>
    <dbReference type="NCBI Taxonomy" id="5288"/>
    <lineage>
        <taxon>Eukaryota</taxon>
        <taxon>Fungi</taxon>
        <taxon>Dikarya</taxon>
        <taxon>Basidiomycota</taxon>
        <taxon>Pucciniomycotina</taxon>
        <taxon>Microbotryomycetes</taxon>
        <taxon>Sporidiobolales</taxon>
        <taxon>Sporidiobolaceae</taxon>
        <taxon>Rhodotorula</taxon>
    </lineage>
</organism>
<evidence type="ECO:0000256" key="1">
    <source>
        <dbReference type="ARBA" id="ARBA00008308"/>
    </source>
</evidence>
<evidence type="ECO:0000256" key="2">
    <source>
        <dbReference type="SAM" id="MobiDB-lite"/>
    </source>
</evidence>
<dbReference type="InterPro" id="IPR029063">
    <property type="entry name" value="SAM-dependent_MTases_sf"/>
</dbReference>
<proteinExistence type="inferred from homology"/>
<dbReference type="AlphaFoldDB" id="A0A5C5G3L7"/>
<evidence type="ECO:0008006" key="5">
    <source>
        <dbReference type="Google" id="ProtNLM"/>
    </source>
</evidence>
<dbReference type="SUPFAM" id="SSF53335">
    <property type="entry name" value="S-adenosyl-L-methionine-dependent methyltransferases"/>
    <property type="match status" value="1"/>
</dbReference>
<feature type="region of interest" description="Disordered" evidence="2">
    <location>
        <begin position="1"/>
        <end position="20"/>
    </location>
</feature>
<dbReference type="PANTHER" id="PTHR20974">
    <property type="entry name" value="UPF0585 PROTEIN CG18661"/>
    <property type="match status" value="1"/>
</dbReference>
<dbReference type="EMBL" id="SOZI01000018">
    <property type="protein sequence ID" value="TNY22904.1"/>
    <property type="molecule type" value="Genomic_DNA"/>
</dbReference>
<evidence type="ECO:0000313" key="4">
    <source>
        <dbReference type="Proteomes" id="UP000311382"/>
    </source>
</evidence>
<dbReference type="PANTHER" id="PTHR20974:SF0">
    <property type="entry name" value="UPF0585 PROTEIN CG18661"/>
    <property type="match status" value="1"/>
</dbReference>
<keyword evidence="4" id="KW-1185">Reference proteome</keyword>
<comment type="caution">
    <text evidence="3">The sequence shown here is derived from an EMBL/GenBank/DDBJ whole genome shotgun (WGS) entry which is preliminary data.</text>
</comment>
<dbReference type="OrthoDB" id="10258744at2759"/>
<sequence>MSTDSPASSPAGPRFPSTLAPPQYYEGLAERFSASVLPTLSPFFAALPRPGARALELASGNGTHVALYAQTHPGIEWQPSECDDFGCRAVDETVRREGIENVVQEAVRVDVIEGEGWEALRRRLDGESDDVKEAFDLVLGNNFIHMIPFPEGPRRIFTSLLSPSLVSPSAKLLLYGPFKHDTGFFSPSDEAFDKEISSRPSSYPLGLRSIDGLARLADETGWRLSERIGVAKGNWVLVFEQQEGRAAGGGQS</sequence>
<reference evidence="3 4" key="1">
    <citation type="submission" date="2019-03" db="EMBL/GenBank/DDBJ databases">
        <title>Rhodosporidium diobovatum UCD-FST 08-225 genome sequencing, assembly, and annotation.</title>
        <authorList>
            <person name="Fakankun I.U."/>
            <person name="Fristensky B."/>
            <person name="Levin D.B."/>
        </authorList>
    </citation>
    <scope>NUCLEOTIDE SEQUENCE [LARGE SCALE GENOMIC DNA]</scope>
    <source>
        <strain evidence="3 4">UCD-FST 08-225</strain>
    </source>
</reference>
<evidence type="ECO:0000313" key="3">
    <source>
        <dbReference type="EMBL" id="TNY22904.1"/>
    </source>
</evidence>
<dbReference type="Proteomes" id="UP000311382">
    <property type="component" value="Unassembled WGS sequence"/>
</dbReference>
<accession>A0A5C5G3L7</accession>
<dbReference type="InterPro" id="IPR010342">
    <property type="entry name" value="DUF938"/>
</dbReference>
<dbReference type="Gene3D" id="3.40.50.150">
    <property type="entry name" value="Vaccinia Virus protein VP39"/>
    <property type="match status" value="1"/>
</dbReference>
<name>A0A5C5G3L7_9BASI</name>
<protein>
    <recommendedName>
        <fullName evidence="5">Methyltransferase domain-containing protein</fullName>
    </recommendedName>
</protein>
<dbReference type="Pfam" id="PF06080">
    <property type="entry name" value="DUF938"/>
    <property type="match status" value="1"/>
</dbReference>